<protein>
    <submittedName>
        <fullName evidence="2">Energy coupling factor transporter S component ThiW</fullName>
    </submittedName>
</protein>
<feature type="transmembrane region" description="Helical" evidence="1">
    <location>
        <begin position="99"/>
        <end position="126"/>
    </location>
</feature>
<reference evidence="2 3" key="1">
    <citation type="submission" date="2016-12" db="EMBL/GenBank/DDBJ databases">
        <title>Complete Genome Sequence of Lactobacillus fermentum Strain SNUV175, a Probiotic for Treatment of Bacterial Vaginosis.</title>
        <authorList>
            <person name="Lee S."/>
            <person name="You H.J."/>
            <person name="Kwon B."/>
            <person name="Ko G."/>
        </authorList>
    </citation>
    <scope>NUCLEOTIDE SEQUENCE [LARGE SCALE GENOMIC DNA]</scope>
    <source>
        <strain evidence="2 3">SNUV175</strain>
    </source>
</reference>
<evidence type="ECO:0000313" key="2">
    <source>
        <dbReference type="EMBL" id="APU46188.1"/>
    </source>
</evidence>
<dbReference type="Proteomes" id="UP000185427">
    <property type="component" value="Chromosome"/>
</dbReference>
<organism evidence="2 3">
    <name type="scientific">Limosilactobacillus fermentum</name>
    <name type="common">Lactobacillus fermentum</name>
    <dbReference type="NCBI Taxonomy" id="1613"/>
    <lineage>
        <taxon>Bacteria</taxon>
        <taxon>Bacillati</taxon>
        <taxon>Bacillota</taxon>
        <taxon>Bacilli</taxon>
        <taxon>Lactobacillales</taxon>
        <taxon>Lactobacillaceae</taxon>
        <taxon>Limosilactobacillus</taxon>
    </lineage>
</organism>
<name>A0A1L7GW94_LIMFE</name>
<dbReference type="OrthoDB" id="5516776at2"/>
<evidence type="ECO:0000313" key="3">
    <source>
        <dbReference type="Proteomes" id="UP000185427"/>
    </source>
</evidence>
<sequence length="167" mass="17449">MEPKQTQIKKLVLTALFVAIATYGGSLFSFPIGIAKCAPVQSLVNVLSGIILGPWWAFGQALATSILRNLLGTGTVFAFPGSMIGAFLAGWLYQKFKKPVLAVLGEVVGTGLVGALVAVPLAMILFGKGGLMLFIPGFSASAVVGAALAYVLVRALWPVISREIERG</sequence>
<feature type="transmembrane region" description="Helical" evidence="1">
    <location>
        <begin position="133"/>
        <end position="153"/>
    </location>
</feature>
<gene>
    <name evidence="2" type="ORF">BUW47_07035</name>
</gene>
<keyword evidence="1" id="KW-1133">Transmembrane helix</keyword>
<keyword evidence="1" id="KW-0472">Membrane</keyword>
<proteinExistence type="predicted"/>
<dbReference type="Gene3D" id="1.10.1760.20">
    <property type="match status" value="1"/>
</dbReference>
<dbReference type="AlphaFoldDB" id="A0A1L7GW94"/>
<dbReference type="Pfam" id="PF09512">
    <property type="entry name" value="ThiW"/>
    <property type="match status" value="1"/>
</dbReference>
<dbReference type="NCBIfam" id="TIGR02359">
    <property type="entry name" value="thiW"/>
    <property type="match status" value="1"/>
</dbReference>
<accession>A0A1L7GW94</accession>
<feature type="transmembrane region" description="Helical" evidence="1">
    <location>
        <begin position="12"/>
        <end position="34"/>
    </location>
</feature>
<dbReference type="RefSeq" id="WP_075667459.1">
    <property type="nucleotide sequence ID" value="NZ_CP019030.1"/>
</dbReference>
<dbReference type="InterPro" id="IPR012652">
    <property type="entry name" value="ThiW"/>
</dbReference>
<feature type="transmembrane region" description="Helical" evidence="1">
    <location>
        <begin position="70"/>
        <end position="93"/>
    </location>
</feature>
<dbReference type="PIRSF" id="PIRSF024534">
    <property type="entry name" value="ThiW"/>
    <property type="match status" value="1"/>
</dbReference>
<dbReference type="EMBL" id="CP019030">
    <property type="protein sequence ID" value="APU46188.1"/>
    <property type="molecule type" value="Genomic_DNA"/>
</dbReference>
<evidence type="ECO:0000256" key="1">
    <source>
        <dbReference type="SAM" id="Phobius"/>
    </source>
</evidence>
<keyword evidence="1" id="KW-0812">Transmembrane</keyword>